<protein>
    <recommendedName>
        <fullName evidence="2">Retrotransposon Copia-like N-terminal domain-containing protein</fullName>
    </recommendedName>
</protein>
<keyword evidence="3" id="KW-1185">Reference proteome</keyword>
<dbReference type="RefSeq" id="XP_056697496.1">
    <property type="nucleotide sequence ID" value="XM_056841518.1"/>
</dbReference>
<organism evidence="3 4">
    <name type="scientific">Spinacia oleracea</name>
    <name type="common">Spinach</name>
    <dbReference type="NCBI Taxonomy" id="3562"/>
    <lineage>
        <taxon>Eukaryota</taxon>
        <taxon>Viridiplantae</taxon>
        <taxon>Streptophyta</taxon>
        <taxon>Embryophyta</taxon>
        <taxon>Tracheophyta</taxon>
        <taxon>Spermatophyta</taxon>
        <taxon>Magnoliopsida</taxon>
        <taxon>eudicotyledons</taxon>
        <taxon>Gunneridae</taxon>
        <taxon>Pentapetalae</taxon>
        <taxon>Caryophyllales</taxon>
        <taxon>Chenopodiaceae</taxon>
        <taxon>Chenopodioideae</taxon>
        <taxon>Anserineae</taxon>
        <taxon>Spinacia</taxon>
    </lineage>
</organism>
<evidence type="ECO:0000313" key="3">
    <source>
        <dbReference type="Proteomes" id="UP000813463"/>
    </source>
</evidence>
<evidence type="ECO:0000259" key="2">
    <source>
        <dbReference type="Pfam" id="PF14244"/>
    </source>
</evidence>
<evidence type="ECO:0000313" key="4">
    <source>
        <dbReference type="RefSeq" id="XP_056697496.1"/>
    </source>
</evidence>
<evidence type="ECO:0000256" key="1">
    <source>
        <dbReference type="SAM" id="MobiDB-lite"/>
    </source>
</evidence>
<feature type="domain" description="Retrotransposon Copia-like N-terminal" evidence="2">
    <location>
        <begin position="19"/>
        <end position="66"/>
    </location>
</feature>
<feature type="region of interest" description="Disordered" evidence="1">
    <location>
        <begin position="263"/>
        <end position="286"/>
    </location>
</feature>
<dbReference type="GeneID" id="110803990"/>
<sequence length="286" mass="32409">MAQTPLPPNQDPSSPFYLHPTNNTASQLVSVKFGGDGYGHLKRSMMISMSSKNKLDFVNGTLPKPNATHATYQAWLRCNDMMISWILFNLSPNVAKSVLYFGTAKEIWEDLEDMFGFVPRPQLYSLEQQATNITQECWLKKRDKEKTVNLWHTMRAMLLQQTGEDSMIIRTDELTTLTYHSIVRTTTHSLVASMPGGTRTGHKKPSSYFCDHCKVNGHSTERCFGLHGFPPGFTGFKTDKRAAAATYSDESFDDDMVEYQNQFYPNDREPSQTQPQPGFFTADQCS</sequence>
<dbReference type="Pfam" id="PF14244">
    <property type="entry name" value="Retrotran_gag_3"/>
    <property type="match status" value="1"/>
</dbReference>
<reference evidence="3" key="1">
    <citation type="journal article" date="2021" name="Nat. Commun.">
        <title>Genomic analyses provide insights into spinach domestication and the genetic basis of agronomic traits.</title>
        <authorList>
            <person name="Cai X."/>
            <person name="Sun X."/>
            <person name="Xu C."/>
            <person name="Sun H."/>
            <person name="Wang X."/>
            <person name="Ge C."/>
            <person name="Zhang Z."/>
            <person name="Wang Q."/>
            <person name="Fei Z."/>
            <person name="Jiao C."/>
            <person name="Wang Q."/>
        </authorList>
    </citation>
    <scope>NUCLEOTIDE SEQUENCE [LARGE SCALE GENOMIC DNA]</scope>
    <source>
        <strain evidence="3">cv. Varoflay</strain>
    </source>
</reference>
<dbReference type="PANTHER" id="PTHR37610:SF6">
    <property type="entry name" value="GAG-POLYPEPTIDE OF LTR COPIA-TYPE-RELATED"/>
    <property type="match status" value="1"/>
</dbReference>
<reference evidence="4" key="2">
    <citation type="submission" date="2025-08" db="UniProtKB">
        <authorList>
            <consortium name="RefSeq"/>
        </authorList>
    </citation>
    <scope>IDENTIFICATION</scope>
    <source>
        <tissue evidence="4">Leaf</tissue>
    </source>
</reference>
<dbReference type="Proteomes" id="UP000813463">
    <property type="component" value="Chromosome 4"/>
</dbReference>
<proteinExistence type="predicted"/>
<gene>
    <name evidence="4" type="primary">LOC110803990</name>
</gene>
<name>A0ABM3RPG0_SPIOL</name>
<dbReference type="InterPro" id="IPR029472">
    <property type="entry name" value="Copia-like_N"/>
</dbReference>
<dbReference type="PANTHER" id="PTHR37610">
    <property type="entry name" value="CCHC-TYPE DOMAIN-CONTAINING PROTEIN"/>
    <property type="match status" value="1"/>
</dbReference>
<accession>A0ABM3RPG0</accession>